<dbReference type="Gene3D" id="1.10.1220.10">
    <property type="entry name" value="Met repressor-like"/>
    <property type="match status" value="1"/>
</dbReference>
<dbReference type="GO" id="GO:0006355">
    <property type="term" value="P:regulation of DNA-templated transcription"/>
    <property type="evidence" value="ECO:0007669"/>
    <property type="project" value="InterPro"/>
</dbReference>
<dbReference type="Pfam" id="PF17723">
    <property type="entry name" value="RHH_8"/>
    <property type="match status" value="1"/>
</dbReference>
<organism evidence="1 2">
    <name type="scientific">Psychromarinibacter sediminicola</name>
    <dbReference type="NCBI Taxonomy" id="3033385"/>
    <lineage>
        <taxon>Bacteria</taxon>
        <taxon>Pseudomonadati</taxon>
        <taxon>Pseudomonadota</taxon>
        <taxon>Alphaproteobacteria</taxon>
        <taxon>Rhodobacterales</taxon>
        <taxon>Paracoccaceae</taxon>
        <taxon>Psychromarinibacter</taxon>
    </lineage>
</organism>
<dbReference type="EMBL" id="JARGYC010000037">
    <property type="protein sequence ID" value="MDF0601914.1"/>
    <property type="molecule type" value="Genomic_DNA"/>
</dbReference>
<dbReference type="CDD" id="cd22231">
    <property type="entry name" value="RHH_NikR_HicB-like"/>
    <property type="match status" value="1"/>
</dbReference>
<dbReference type="PANTHER" id="PTHR36215">
    <property type="entry name" value="BLL4998 PROTEIN"/>
    <property type="match status" value="1"/>
</dbReference>
<gene>
    <name evidence="1" type="ORF">P1J78_14310</name>
</gene>
<dbReference type="RefSeq" id="WP_275568052.1">
    <property type="nucleotide sequence ID" value="NZ_JARGYC010000037.1"/>
</dbReference>
<reference evidence="1" key="1">
    <citation type="submission" date="2023-03" db="EMBL/GenBank/DDBJ databases">
        <title>Multiphase analysis and comparison of six strains from genera Psychromarinibacter, Lutimaribacter, and Maritimibacter, including a novel species: Psychromarinibacter sediminicola sp. nov.</title>
        <authorList>
            <person name="Wang Y.-H."/>
            <person name="Ye M.-Q."/>
            <person name="Du Z.-J."/>
        </authorList>
    </citation>
    <scope>NUCLEOTIDE SEQUENCE</scope>
    <source>
        <strain evidence="1">C21-152</strain>
    </source>
</reference>
<dbReference type="InterPro" id="IPR013321">
    <property type="entry name" value="Arc_rbn_hlx_hlx"/>
</dbReference>
<dbReference type="PANTHER" id="PTHR36215:SF1">
    <property type="entry name" value="BLL4998 PROTEIN"/>
    <property type="match status" value="1"/>
</dbReference>
<dbReference type="InterPro" id="IPR010985">
    <property type="entry name" value="Ribbon_hlx_hlx"/>
</dbReference>
<evidence type="ECO:0000313" key="2">
    <source>
        <dbReference type="Proteomes" id="UP001220964"/>
    </source>
</evidence>
<accession>A0AAE3TAE5</accession>
<keyword evidence="2" id="KW-1185">Reference proteome</keyword>
<dbReference type="Proteomes" id="UP001220964">
    <property type="component" value="Unassembled WGS sequence"/>
</dbReference>
<comment type="caution">
    <text evidence="1">The sequence shown here is derived from an EMBL/GenBank/DDBJ whole genome shotgun (WGS) entry which is preliminary data.</text>
</comment>
<name>A0AAE3TAE5_9RHOB</name>
<sequence length="144" mass="15991">MYHPSGWEKFVPRQIKQTDTEKITINLGYVDLGRIDLLIEEGFYTNRTDFIRTAIRGQLGLHADEVGRLIERRTLDLGLRDISRSDLEAARDSGEVLHIRVVGLARLAPDITPELALATIGSINVLGALHAPPDLRAALADRIT</sequence>
<evidence type="ECO:0000313" key="1">
    <source>
        <dbReference type="EMBL" id="MDF0601914.1"/>
    </source>
</evidence>
<protein>
    <submittedName>
        <fullName evidence="1">CopG family transcriptional regulator</fullName>
    </submittedName>
</protein>
<dbReference type="SUPFAM" id="SSF47598">
    <property type="entry name" value="Ribbon-helix-helix"/>
    <property type="match status" value="1"/>
</dbReference>
<proteinExistence type="predicted"/>
<dbReference type="InterPro" id="IPR041088">
    <property type="entry name" value="RHH_8"/>
</dbReference>
<dbReference type="AlphaFoldDB" id="A0AAE3TAE5"/>